<name>A0A2T4JH76_9RHOB</name>
<organism evidence="1 2">
    <name type="scientific">Phaeovulum veldkampii DSM 11550</name>
    <dbReference type="NCBI Taxonomy" id="1185920"/>
    <lineage>
        <taxon>Bacteria</taxon>
        <taxon>Pseudomonadati</taxon>
        <taxon>Pseudomonadota</taxon>
        <taxon>Alphaproteobacteria</taxon>
        <taxon>Rhodobacterales</taxon>
        <taxon>Paracoccaceae</taxon>
        <taxon>Phaeovulum</taxon>
    </lineage>
</organism>
<accession>A0A2T4JH76</accession>
<dbReference type="OrthoDB" id="564699at2"/>
<sequence>MSDITTHLLLPYILASQAQKHVTHNEALRLLDAMVQLSVLDRTRTAPPVSPTDGDRHIVASGATGLWLGWDLNVAFWVDGVWMRLVPRPGWLAWIAAEQTFVVWNGSAWDLVGEPVDVSDAVFSLVNDADPTKKALFSLSGLTTGTTRTFALPNTSSELAILAGTQTFSGNKTFSGSLTASGAVSISGTLTASGTVTVSGAAASIGTAITAATYGMGTGVNPTGVTKTLNLGTGGASGSTTVVNIGSATAGAGGTTVVNTPTVTFANAVTQVGMPQANLTAQLLGLGGATADSYNRVSVNTPALLFNNAGAGIEATVNKAAAGNDAAFAFKTGFSARALFGLLGSDDFSVKVSPDGSAFIEAVKIDRTNGRVELPEPLVLPAHDAAPAPPPAGRIALYGRNRAGTGWVDVQRPSGRHFPLQPHFGVNRVATWSPSVSTTVTTDGMPRTAVGTVATPTLATTGLAASIRRWRVTSAATANAAAEERSAGWVCWRGNAAGLGGWNYVNRLSLTTLQATGMGFFGLYGSVAALATTLTLATVVNCIGIGFQRGTHTNWQLVHNDGTGAPTLIDLGASFPVASLTNVLTLYIAATPNGSDIGLRLVEEVSGAAVEFTITTDMPAATQLLSPRNYMNNGATAAAVAYDCAGVYLETDY</sequence>
<reference evidence="1 2" key="1">
    <citation type="submission" date="2018-03" db="EMBL/GenBank/DDBJ databases">
        <title>Rhodobacter veldkampii.</title>
        <authorList>
            <person name="Meyer T.E."/>
            <person name="Miller S."/>
            <person name="Lodha T."/>
            <person name="Gandham S."/>
            <person name="Chintalapati S."/>
            <person name="Chintalapati V.R."/>
        </authorList>
    </citation>
    <scope>NUCLEOTIDE SEQUENCE [LARGE SCALE GENOMIC DNA]</scope>
    <source>
        <strain evidence="1 2">DSM 11550</strain>
    </source>
</reference>
<dbReference type="Proteomes" id="UP000241899">
    <property type="component" value="Unassembled WGS sequence"/>
</dbReference>
<keyword evidence="2" id="KW-1185">Reference proteome</keyword>
<evidence type="ECO:0008006" key="3">
    <source>
        <dbReference type="Google" id="ProtNLM"/>
    </source>
</evidence>
<dbReference type="InterPro" id="IPR021251">
    <property type="entry name" value="DUF2793"/>
</dbReference>
<evidence type="ECO:0000313" key="1">
    <source>
        <dbReference type="EMBL" id="PTE17275.1"/>
    </source>
</evidence>
<dbReference type="RefSeq" id="WP_107325272.1">
    <property type="nucleotide sequence ID" value="NZ_NHSP01000032.1"/>
</dbReference>
<comment type="caution">
    <text evidence="1">The sequence shown here is derived from an EMBL/GenBank/DDBJ whole genome shotgun (WGS) entry which is preliminary data.</text>
</comment>
<protein>
    <recommendedName>
        <fullName evidence="3">DUF2793 domain-containing protein</fullName>
    </recommendedName>
</protein>
<dbReference type="EMBL" id="PZKF01000021">
    <property type="protein sequence ID" value="PTE17275.1"/>
    <property type="molecule type" value="Genomic_DNA"/>
</dbReference>
<dbReference type="AlphaFoldDB" id="A0A2T4JH76"/>
<proteinExistence type="predicted"/>
<gene>
    <name evidence="1" type="ORF">C5F46_10320</name>
</gene>
<evidence type="ECO:0000313" key="2">
    <source>
        <dbReference type="Proteomes" id="UP000241899"/>
    </source>
</evidence>
<dbReference type="Pfam" id="PF10983">
    <property type="entry name" value="DUF2793"/>
    <property type="match status" value="1"/>
</dbReference>